<protein>
    <submittedName>
        <fullName evidence="2">Ankyrin repeat family protein</fullName>
    </submittedName>
</protein>
<keyword evidence="1" id="KW-0472">Membrane</keyword>
<sequence>MYAPSQHTKIGLRKKFPLMQEVEKFVLPQERKSKNSDGKTPLTIFNQKHRELVSYETQWIISMATSCTVAASLIATVAFAAAITNDRENFHKILTYGVATNIRV</sequence>
<name>A0ABD1X0G4_9LAMI</name>
<comment type="caution">
    <text evidence="2">The sequence shown here is derived from an EMBL/GenBank/DDBJ whole genome shotgun (WGS) entry which is preliminary data.</text>
</comment>
<feature type="transmembrane region" description="Helical" evidence="1">
    <location>
        <begin position="59"/>
        <end position="83"/>
    </location>
</feature>
<organism evidence="2 3">
    <name type="scientific">Forsythia ovata</name>
    <dbReference type="NCBI Taxonomy" id="205694"/>
    <lineage>
        <taxon>Eukaryota</taxon>
        <taxon>Viridiplantae</taxon>
        <taxon>Streptophyta</taxon>
        <taxon>Embryophyta</taxon>
        <taxon>Tracheophyta</taxon>
        <taxon>Spermatophyta</taxon>
        <taxon>Magnoliopsida</taxon>
        <taxon>eudicotyledons</taxon>
        <taxon>Gunneridae</taxon>
        <taxon>Pentapetalae</taxon>
        <taxon>asterids</taxon>
        <taxon>lamiids</taxon>
        <taxon>Lamiales</taxon>
        <taxon>Oleaceae</taxon>
        <taxon>Forsythieae</taxon>
        <taxon>Forsythia</taxon>
    </lineage>
</organism>
<reference evidence="3" key="1">
    <citation type="submission" date="2024-07" db="EMBL/GenBank/DDBJ databases">
        <title>Two chromosome-level genome assemblies of Korean endemic species Abeliophyllum distichum and Forsythia ovata (Oleaceae).</title>
        <authorList>
            <person name="Jang H."/>
        </authorList>
    </citation>
    <scope>NUCLEOTIDE SEQUENCE [LARGE SCALE GENOMIC DNA]</scope>
</reference>
<dbReference type="AlphaFoldDB" id="A0ABD1X0G4"/>
<keyword evidence="1" id="KW-0812">Transmembrane</keyword>
<proteinExistence type="predicted"/>
<dbReference type="PANTHER" id="PTHR24177">
    <property type="entry name" value="CASKIN"/>
    <property type="match status" value="1"/>
</dbReference>
<dbReference type="Proteomes" id="UP001604277">
    <property type="component" value="Unassembled WGS sequence"/>
</dbReference>
<keyword evidence="3" id="KW-1185">Reference proteome</keyword>
<keyword evidence="1" id="KW-1133">Transmembrane helix</keyword>
<dbReference type="EMBL" id="JBFOLJ010000002">
    <property type="protein sequence ID" value="KAL2554015.1"/>
    <property type="molecule type" value="Genomic_DNA"/>
</dbReference>
<evidence type="ECO:0000313" key="2">
    <source>
        <dbReference type="EMBL" id="KAL2554015.1"/>
    </source>
</evidence>
<dbReference type="PANTHER" id="PTHR24177:SF482">
    <property type="entry name" value="PGG DOMAIN-CONTAINING PROTEIN"/>
    <property type="match status" value="1"/>
</dbReference>
<gene>
    <name evidence="2" type="ORF">Fot_07634</name>
</gene>
<accession>A0ABD1X0G4</accession>
<evidence type="ECO:0000256" key="1">
    <source>
        <dbReference type="SAM" id="Phobius"/>
    </source>
</evidence>
<evidence type="ECO:0000313" key="3">
    <source>
        <dbReference type="Proteomes" id="UP001604277"/>
    </source>
</evidence>